<dbReference type="HOGENOM" id="CLU_3366588_0_0_6"/>
<evidence type="ECO:0000313" key="2">
    <source>
        <dbReference type="EMBL" id="ABJ11764.1"/>
    </source>
</evidence>
<dbReference type="EMBL" id="CP000438">
    <property type="protein sequence ID" value="ABJ11764.1"/>
    <property type="molecule type" value="Genomic_DNA"/>
</dbReference>
<evidence type="ECO:0000313" key="3">
    <source>
        <dbReference type="Proteomes" id="UP000000653"/>
    </source>
</evidence>
<sequence>MFKGRQAQRGGDSPQGFPLEASKARSAARREGVRD</sequence>
<accession>A0A0H2ZAM7</accession>
<name>A0A0H2ZAM7_PSEAB</name>
<dbReference type="Proteomes" id="UP000000653">
    <property type="component" value="Chromosome"/>
</dbReference>
<proteinExistence type="predicted"/>
<dbReference type="AlphaFoldDB" id="A0A0H2ZAM7"/>
<gene>
    <name evidence="2" type="ordered locus">PA14_31170</name>
</gene>
<organism evidence="2 3">
    <name type="scientific">Pseudomonas aeruginosa (strain UCBPP-PA14)</name>
    <dbReference type="NCBI Taxonomy" id="208963"/>
    <lineage>
        <taxon>Bacteria</taxon>
        <taxon>Pseudomonadati</taxon>
        <taxon>Pseudomonadota</taxon>
        <taxon>Gammaproteobacteria</taxon>
        <taxon>Pseudomonadales</taxon>
        <taxon>Pseudomonadaceae</taxon>
        <taxon>Pseudomonas</taxon>
    </lineage>
</organism>
<dbReference type="KEGG" id="pau:PA14_31170"/>
<protein>
    <submittedName>
        <fullName evidence="2">Uncharacterized protein</fullName>
    </submittedName>
</protein>
<evidence type="ECO:0000256" key="1">
    <source>
        <dbReference type="SAM" id="MobiDB-lite"/>
    </source>
</evidence>
<feature type="region of interest" description="Disordered" evidence="1">
    <location>
        <begin position="1"/>
        <end position="35"/>
    </location>
</feature>
<reference evidence="2 3" key="1">
    <citation type="journal article" date="2006" name="Genome Biol.">
        <title>Genomic analysis reveals that Pseudomonas aeruginosa virulence is combinatorial.</title>
        <authorList>
            <person name="Lee D.G."/>
            <person name="Urbach J.M."/>
            <person name="Wu G."/>
            <person name="Liberati N.T."/>
            <person name="Feinbaum R.L."/>
            <person name="Miyata S."/>
            <person name="Diggins L.T."/>
            <person name="He J."/>
            <person name="Saucier M."/>
            <person name="Deziel E."/>
            <person name="Friedman L."/>
            <person name="Li L."/>
            <person name="Grills G."/>
            <person name="Montgomery K."/>
            <person name="Kucherlapati R."/>
            <person name="Rahme L.G."/>
            <person name="Ausubel F.M."/>
        </authorList>
    </citation>
    <scope>NUCLEOTIDE SEQUENCE [LARGE SCALE GENOMIC DNA]</scope>
    <source>
        <strain evidence="2 3">UCBPP-PA14</strain>
    </source>
</reference>